<protein>
    <recommendedName>
        <fullName evidence="3">histidine kinase</fullName>
        <ecNumber evidence="3">2.7.13.3</ecNumber>
    </recommendedName>
</protein>
<dbReference type="EC" id="2.7.13.3" evidence="3"/>
<keyword evidence="4" id="KW-0597">Phosphoprotein</keyword>
<dbReference type="InterPro" id="IPR036890">
    <property type="entry name" value="HATPase_C_sf"/>
</dbReference>
<dbReference type="InterPro" id="IPR003661">
    <property type="entry name" value="HisK_dim/P_dom"/>
</dbReference>
<dbReference type="Pfam" id="PF02518">
    <property type="entry name" value="HATPase_c"/>
    <property type="match status" value="1"/>
</dbReference>
<dbReference type="Proteomes" id="UP000406256">
    <property type="component" value="Unassembled WGS sequence"/>
</dbReference>
<dbReference type="Gene3D" id="3.30.565.10">
    <property type="entry name" value="Histidine kinase-like ATPase, C-terminal domain"/>
    <property type="match status" value="1"/>
</dbReference>
<dbReference type="SMART" id="SM00387">
    <property type="entry name" value="HATPase_c"/>
    <property type="match status" value="1"/>
</dbReference>
<reference evidence="14 15" key="1">
    <citation type="submission" date="2019-08" db="EMBL/GenBank/DDBJ databases">
        <authorList>
            <person name="Peeters C."/>
        </authorList>
    </citation>
    <scope>NUCLEOTIDE SEQUENCE [LARGE SCALE GENOMIC DNA]</scope>
    <source>
        <strain evidence="14 15">LMG 31108</strain>
    </source>
</reference>
<dbReference type="InterPro" id="IPR036097">
    <property type="entry name" value="HisK_dim/P_sf"/>
</dbReference>
<keyword evidence="9" id="KW-0902">Two-component regulatory system</keyword>
<gene>
    <name evidence="14" type="primary">cusS</name>
    <name evidence="14" type="ORF">PAN31108_05142</name>
</gene>
<evidence type="ECO:0000256" key="8">
    <source>
        <dbReference type="ARBA" id="ARBA00022989"/>
    </source>
</evidence>
<dbReference type="InterPro" id="IPR005467">
    <property type="entry name" value="His_kinase_dom"/>
</dbReference>
<keyword evidence="15" id="KW-1185">Reference proteome</keyword>
<sequence>MSSTHEMHRSIFRRFGRVGPIFGIFTVAIVALFAVLYFMTTAYLREIVDARLQRKCAQLVSRPFEEVRESVLRHSLAEGGAVRPYGLFDAGGRRIEGNIDNLAPGLRDYTPFLYVQSVTEADGQRVNRTYRAMVATMPLGQKLVVGQAIDEVNNFDHMLIVIGAAGLLGTLALGAACGLLLHRASTLRIRLLRQACQEIADSRVDKRLPVRGNQDDVDVLIGFVNTMLDDIERLVQELQGVCSWIAHDLRTPMSRLRAGLEQARRNALTVTDYDRAVDAALAQTNKVLDRFSALLRIAEIETRTARAHFSDADLCTICRDVVELYEPLAEEHRICLALSVCGEASVRGDSDLIFGAIQNLIDNAIKFTPMDGVVTVEVTAARRFVSVVVRDTGPGIAPAERDAVLRPFYCGARAGAAPTPGYGLGLSIVAATARVHNAALAISSGNPGCVVELKFPLD</sequence>
<name>A0A5E4Z941_9BURK</name>
<evidence type="ECO:0000256" key="7">
    <source>
        <dbReference type="ARBA" id="ARBA00022777"/>
    </source>
</evidence>
<dbReference type="PRINTS" id="PR00344">
    <property type="entry name" value="BCTRLSENSOR"/>
</dbReference>
<evidence type="ECO:0000256" key="10">
    <source>
        <dbReference type="ARBA" id="ARBA00023136"/>
    </source>
</evidence>
<feature type="transmembrane region" description="Helical" evidence="11">
    <location>
        <begin position="158"/>
        <end position="181"/>
    </location>
</feature>
<evidence type="ECO:0000259" key="12">
    <source>
        <dbReference type="PROSITE" id="PS50109"/>
    </source>
</evidence>
<dbReference type="PROSITE" id="PS50109">
    <property type="entry name" value="HIS_KIN"/>
    <property type="match status" value="1"/>
</dbReference>
<evidence type="ECO:0000256" key="1">
    <source>
        <dbReference type="ARBA" id="ARBA00000085"/>
    </source>
</evidence>
<feature type="domain" description="HAMP" evidence="13">
    <location>
        <begin position="183"/>
        <end position="236"/>
    </location>
</feature>
<feature type="transmembrane region" description="Helical" evidence="11">
    <location>
        <begin position="21"/>
        <end position="44"/>
    </location>
</feature>
<accession>A0A5E4Z941</accession>
<dbReference type="Gene3D" id="1.10.287.130">
    <property type="match status" value="1"/>
</dbReference>
<evidence type="ECO:0000256" key="5">
    <source>
        <dbReference type="ARBA" id="ARBA00022679"/>
    </source>
</evidence>
<dbReference type="AlphaFoldDB" id="A0A5E4Z941"/>
<evidence type="ECO:0000259" key="13">
    <source>
        <dbReference type="PROSITE" id="PS50885"/>
    </source>
</evidence>
<dbReference type="PROSITE" id="PS50885">
    <property type="entry name" value="HAMP"/>
    <property type="match status" value="1"/>
</dbReference>
<keyword evidence="10 11" id="KW-0472">Membrane</keyword>
<dbReference type="PANTHER" id="PTHR45436">
    <property type="entry name" value="SENSOR HISTIDINE KINASE YKOH"/>
    <property type="match status" value="1"/>
</dbReference>
<keyword evidence="6 11" id="KW-0812">Transmembrane</keyword>
<evidence type="ECO:0000256" key="11">
    <source>
        <dbReference type="SAM" id="Phobius"/>
    </source>
</evidence>
<organism evidence="14 15">
    <name type="scientific">Pandoraea anhela</name>
    <dbReference type="NCBI Taxonomy" id="2508295"/>
    <lineage>
        <taxon>Bacteria</taxon>
        <taxon>Pseudomonadati</taxon>
        <taxon>Pseudomonadota</taxon>
        <taxon>Betaproteobacteria</taxon>
        <taxon>Burkholderiales</taxon>
        <taxon>Burkholderiaceae</taxon>
        <taxon>Pandoraea</taxon>
    </lineage>
</organism>
<evidence type="ECO:0000256" key="2">
    <source>
        <dbReference type="ARBA" id="ARBA00004370"/>
    </source>
</evidence>
<dbReference type="InterPro" id="IPR003660">
    <property type="entry name" value="HAMP_dom"/>
</dbReference>
<keyword evidence="7 14" id="KW-0418">Kinase</keyword>
<dbReference type="CDD" id="cd00082">
    <property type="entry name" value="HisKA"/>
    <property type="match status" value="1"/>
</dbReference>
<comment type="subcellular location">
    <subcellularLocation>
        <location evidence="2">Membrane</location>
    </subcellularLocation>
</comment>
<dbReference type="InterPro" id="IPR004358">
    <property type="entry name" value="Sig_transdc_His_kin-like_C"/>
</dbReference>
<comment type="catalytic activity">
    <reaction evidence="1">
        <text>ATP + protein L-histidine = ADP + protein N-phospho-L-histidine.</text>
        <dbReference type="EC" id="2.7.13.3"/>
    </reaction>
</comment>
<keyword evidence="5 14" id="KW-0808">Transferase</keyword>
<dbReference type="GO" id="GO:0000155">
    <property type="term" value="F:phosphorelay sensor kinase activity"/>
    <property type="evidence" value="ECO:0007669"/>
    <property type="project" value="InterPro"/>
</dbReference>
<dbReference type="InterPro" id="IPR050428">
    <property type="entry name" value="TCS_sensor_his_kinase"/>
</dbReference>
<evidence type="ECO:0000256" key="4">
    <source>
        <dbReference type="ARBA" id="ARBA00022553"/>
    </source>
</evidence>
<evidence type="ECO:0000313" key="14">
    <source>
        <dbReference type="EMBL" id="VVE56840.1"/>
    </source>
</evidence>
<dbReference type="SUPFAM" id="SSF158472">
    <property type="entry name" value="HAMP domain-like"/>
    <property type="match status" value="1"/>
</dbReference>
<evidence type="ECO:0000256" key="9">
    <source>
        <dbReference type="ARBA" id="ARBA00023012"/>
    </source>
</evidence>
<keyword evidence="8 11" id="KW-1133">Transmembrane helix</keyword>
<dbReference type="OrthoDB" id="8554694at2"/>
<dbReference type="EMBL" id="CABPSB010000035">
    <property type="protein sequence ID" value="VVE56840.1"/>
    <property type="molecule type" value="Genomic_DNA"/>
</dbReference>
<evidence type="ECO:0000256" key="3">
    <source>
        <dbReference type="ARBA" id="ARBA00012438"/>
    </source>
</evidence>
<dbReference type="PANTHER" id="PTHR45436:SF8">
    <property type="entry name" value="HISTIDINE KINASE"/>
    <property type="match status" value="1"/>
</dbReference>
<dbReference type="InterPro" id="IPR003594">
    <property type="entry name" value="HATPase_dom"/>
</dbReference>
<dbReference type="SUPFAM" id="SSF47384">
    <property type="entry name" value="Homodimeric domain of signal transducing histidine kinase"/>
    <property type="match status" value="1"/>
</dbReference>
<feature type="domain" description="Histidine kinase" evidence="12">
    <location>
        <begin position="244"/>
        <end position="458"/>
    </location>
</feature>
<dbReference type="SMART" id="SM00304">
    <property type="entry name" value="HAMP"/>
    <property type="match status" value="1"/>
</dbReference>
<dbReference type="SUPFAM" id="SSF55874">
    <property type="entry name" value="ATPase domain of HSP90 chaperone/DNA topoisomerase II/histidine kinase"/>
    <property type="match status" value="1"/>
</dbReference>
<dbReference type="RefSeq" id="WP_150671575.1">
    <property type="nucleotide sequence ID" value="NZ_CABPSB010000035.1"/>
</dbReference>
<dbReference type="GO" id="GO:0005886">
    <property type="term" value="C:plasma membrane"/>
    <property type="evidence" value="ECO:0007669"/>
    <property type="project" value="TreeGrafter"/>
</dbReference>
<evidence type="ECO:0000256" key="6">
    <source>
        <dbReference type="ARBA" id="ARBA00022692"/>
    </source>
</evidence>
<evidence type="ECO:0000313" key="15">
    <source>
        <dbReference type="Proteomes" id="UP000406256"/>
    </source>
</evidence>
<proteinExistence type="predicted"/>